<accession>A0ABY7E0H9</accession>
<gene>
    <name evidence="1" type="ORF">MAR_009257</name>
</gene>
<keyword evidence="2" id="KW-1185">Reference proteome</keyword>
<organism evidence="1 2">
    <name type="scientific">Mya arenaria</name>
    <name type="common">Soft-shell clam</name>
    <dbReference type="NCBI Taxonomy" id="6604"/>
    <lineage>
        <taxon>Eukaryota</taxon>
        <taxon>Metazoa</taxon>
        <taxon>Spiralia</taxon>
        <taxon>Lophotrochozoa</taxon>
        <taxon>Mollusca</taxon>
        <taxon>Bivalvia</taxon>
        <taxon>Autobranchia</taxon>
        <taxon>Heteroconchia</taxon>
        <taxon>Euheterodonta</taxon>
        <taxon>Imparidentia</taxon>
        <taxon>Neoheterodontei</taxon>
        <taxon>Myida</taxon>
        <taxon>Myoidea</taxon>
        <taxon>Myidae</taxon>
        <taxon>Mya</taxon>
    </lineage>
</organism>
<dbReference type="Proteomes" id="UP001164746">
    <property type="component" value="Chromosome 4"/>
</dbReference>
<protein>
    <submittedName>
        <fullName evidence="1">Uncharacterized protein</fullName>
    </submittedName>
</protein>
<name>A0ABY7E0H9_MYAAR</name>
<dbReference type="EMBL" id="CP111015">
    <property type="protein sequence ID" value="WAR02699.1"/>
    <property type="molecule type" value="Genomic_DNA"/>
</dbReference>
<feature type="non-terminal residue" evidence="1">
    <location>
        <position position="1"/>
    </location>
</feature>
<proteinExistence type="predicted"/>
<reference evidence="1" key="1">
    <citation type="submission" date="2022-11" db="EMBL/GenBank/DDBJ databases">
        <title>Centuries of genome instability and evolution in soft-shell clam transmissible cancer (bioRxiv).</title>
        <authorList>
            <person name="Hart S.F.M."/>
            <person name="Yonemitsu M.A."/>
            <person name="Giersch R.M."/>
            <person name="Beal B.F."/>
            <person name="Arriagada G."/>
            <person name="Davis B.W."/>
            <person name="Ostrander E.A."/>
            <person name="Goff S.P."/>
            <person name="Metzger M.J."/>
        </authorList>
    </citation>
    <scope>NUCLEOTIDE SEQUENCE</scope>
    <source>
        <strain evidence="1">MELC-2E11</strain>
        <tissue evidence="1">Siphon/mantle</tissue>
    </source>
</reference>
<feature type="non-terminal residue" evidence="1">
    <location>
        <position position="339"/>
    </location>
</feature>
<sequence>DLPGTPREIRAGNVSSEDLFACDPFSRAAKSRMLNGNKSTTVRRYHQGRVRRLLEHLQYPGLVAEVRAEGVFIQLDEQGVPTRQENVDAEPPGPVKTPMDISGLSLDHVIPLAVLRFFILDDRARRLTVGTCLDLMFYFEMCQFDVDIDTAWRKWREIVLDIGGEKEGTFGIQILHSTSVVGLAKQRHSPCIGDSLFVDTKPHKMQYIHHPHAFSQVRSVGVQTNFPTTPLCNPAFRQQRQGFAFGKRQGKLSVVLSRSRFEDHPTRRCDIQKSKSSVNNDHSRFPENWQGREGVYQPAVPISGLPVTGGGPPRSNLAAPVPTACLMGQFHLQRTTFIQ</sequence>
<evidence type="ECO:0000313" key="1">
    <source>
        <dbReference type="EMBL" id="WAR02699.1"/>
    </source>
</evidence>
<evidence type="ECO:0000313" key="2">
    <source>
        <dbReference type="Proteomes" id="UP001164746"/>
    </source>
</evidence>